<dbReference type="EMBL" id="CAFBNB010000039">
    <property type="protein sequence ID" value="CAB4923118.1"/>
    <property type="molecule type" value="Genomic_DNA"/>
</dbReference>
<accession>A0A6J7HTS8</accession>
<evidence type="ECO:0000313" key="1">
    <source>
        <dbReference type="EMBL" id="CAB4923118.1"/>
    </source>
</evidence>
<organism evidence="1">
    <name type="scientific">freshwater metagenome</name>
    <dbReference type="NCBI Taxonomy" id="449393"/>
    <lineage>
        <taxon>unclassified sequences</taxon>
        <taxon>metagenomes</taxon>
        <taxon>ecological metagenomes</taxon>
    </lineage>
</organism>
<dbReference type="AlphaFoldDB" id="A0A6J7HTS8"/>
<gene>
    <name evidence="1" type="ORF">UFOPK3720_00330</name>
</gene>
<protein>
    <submittedName>
        <fullName evidence="1">Unannotated protein</fullName>
    </submittedName>
</protein>
<sequence length="38" mass="4022">MLASVVELAADDLLVLEDIALRLDPSISRELAAEGGVR</sequence>
<reference evidence="1" key="1">
    <citation type="submission" date="2020-05" db="EMBL/GenBank/DDBJ databases">
        <authorList>
            <person name="Chiriac C."/>
            <person name="Salcher M."/>
            <person name="Ghai R."/>
            <person name="Kavagutti S V."/>
        </authorList>
    </citation>
    <scope>NUCLEOTIDE SEQUENCE</scope>
</reference>
<proteinExistence type="predicted"/>
<name>A0A6J7HTS8_9ZZZZ</name>